<dbReference type="EC" id="2.4.1.11" evidence="3"/>
<keyword evidence="4" id="KW-1185">Reference proteome</keyword>
<evidence type="ECO:0000313" key="4">
    <source>
        <dbReference type="Proteomes" id="UP000320176"/>
    </source>
</evidence>
<dbReference type="InterPro" id="IPR001296">
    <property type="entry name" value="Glyco_trans_1"/>
</dbReference>
<dbReference type="CDD" id="cd03801">
    <property type="entry name" value="GT4_PimA-like"/>
    <property type="match status" value="1"/>
</dbReference>
<proteinExistence type="predicted"/>
<evidence type="ECO:0000313" key="3">
    <source>
        <dbReference type="EMBL" id="TWU05960.1"/>
    </source>
</evidence>
<keyword evidence="3" id="KW-0808">Transferase</keyword>
<organism evidence="3 4">
    <name type="scientific">Stieleria varia</name>
    <dbReference type="NCBI Taxonomy" id="2528005"/>
    <lineage>
        <taxon>Bacteria</taxon>
        <taxon>Pseudomonadati</taxon>
        <taxon>Planctomycetota</taxon>
        <taxon>Planctomycetia</taxon>
        <taxon>Pirellulales</taxon>
        <taxon>Pirellulaceae</taxon>
        <taxon>Stieleria</taxon>
    </lineage>
</organism>
<protein>
    <submittedName>
        <fullName evidence="3">Glycogen synthase</fullName>
        <ecNumber evidence="3">2.4.1.11</ecNumber>
    </submittedName>
</protein>
<gene>
    <name evidence="3" type="ORF">Pla52n_16760</name>
</gene>
<dbReference type="GO" id="GO:0004373">
    <property type="term" value="F:alpha-1,4-glucan glucosyltransferase (UDP-glucose donor) activity"/>
    <property type="evidence" value="ECO:0007669"/>
    <property type="project" value="UniProtKB-EC"/>
</dbReference>
<feature type="domain" description="Glycosyl transferase family 1" evidence="1">
    <location>
        <begin position="185"/>
        <end position="344"/>
    </location>
</feature>
<dbReference type="AlphaFoldDB" id="A0A5C6B230"/>
<comment type="caution">
    <text evidence="3">The sequence shown here is derived from an EMBL/GenBank/DDBJ whole genome shotgun (WGS) entry which is preliminary data.</text>
</comment>
<sequence>MMAGNAKILFVAPSAYTLGGLSTWLDYLLPGLNAEGWDVTLGLVAGPRHHQPDRYLHVHPFKKTVSIDCPDSTPAGRIRSLRRTIQHLAPNVVLSVNIPDAIRAAAMERCRGRDTRAVMTCHGIQEDLFADMKRLRDELDAVVCTNRLACRLATELGEVPEDRVFHCAYGTHVPPLLPQRSPNPVFTIGYSGRLEQPQKRIHDLIEIAIRLRRAGRVFRFLVAGTGPEQEMFLSRVEQCDLSAHFEFLGFLQPTELNDKLYLVCDALIVTSSWETGPIVIWESMAAGTPVISSRYTGSGLEGLLHHKQNCMLFDVANVDAAAEQIIAIEDQLRLRDQIRQNAFQTVTEKLSCEVSVANWSRILNALIQMTPKIGEIHCQLPPSGRLDPIVGHRIAGFVRKMVRHQPPDNGPGGEWPHTLSGSKTSHEAFLVLAGERDHGESPRK</sequence>
<evidence type="ECO:0000259" key="1">
    <source>
        <dbReference type="Pfam" id="PF00534"/>
    </source>
</evidence>
<dbReference type="SUPFAM" id="SSF53756">
    <property type="entry name" value="UDP-Glycosyltransferase/glycogen phosphorylase"/>
    <property type="match status" value="1"/>
</dbReference>
<accession>A0A5C6B230</accession>
<dbReference type="InterPro" id="IPR028098">
    <property type="entry name" value="Glyco_trans_4-like_N"/>
</dbReference>
<dbReference type="Gene3D" id="3.40.50.2000">
    <property type="entry name" value="Glycogen Phosphorylase B"/>
    <property type="match status" value="2"/>
</dbReference>
<name>A0A5C6B230_9BACT</name>
<dbReference type="Pfam" id="PF13439">
    <property type="entry name" value="Glyco_transf_4"/>
    <property type="match status" value="1"/>
</dbReference>
<dbReference type="EMBL" id="SJPN01000002">
    <property type="protein sequence ID" value="TWU05960.1"/>
    <property type="molecule type" value="Genomic_DNA"/>
</dbReference>
<reference evidence="3 4" key="1">
    <citation type="submission" date="2019-02" db="EMBL/GenBank/DDBJ databases">
        <title>Deep-cultivation of Planctomycetes and their phenomic and genomic characterization uncovers novel biology.</title>
        <authorList>
            <person name="Wiegand S."/>
            <person name="Jogler M."/>
            <person name="Boedeker C."/>
            <person name="Pinto D."/>
            <person name="Vollmers J."/>
            <person name="Rivas-Marin E."/>
            <person name="Kohn T."/>
            <person name="Peeters S.H."/>
            <person name="Heuer A."/>
            <person name="Rast P."/>
            <person name="Oberbeckmann S."/>
            <person name="Bunk B."/>
            <person name="Jeske O."/>
            <person name="Meyerdierks A."/>
            <person name="Storesund J.E."/>
            <person name="Kallscheuer N."/>
            <person name="Luecker S."/>
            <person name="Lage O.M."/>
            <person name="Pohl T."/>
            <person name="Merkel B.J."/>
            <person name="Hornburger P."/>
            <person name="Mueller R.-W."/>
            <person name="Bruemmer F."/>
            <person name="Labrenz M."/>
            <person name="Spormann A.M."/>
            <person name="Op Den Camp H."/>
            <person name="Overmann J."/>
            <person name="Amann R."/>
            <person name="Jetten M.S.M."/>
            <person name="Mascher T."/>
            <person name="Medema M.H."/>
            <person name="Devos D.P."/>
            <person name="Kaster A.-K."/>
            <person name="Ovreas L."/>
            <person name="Rohde M."/>
            <person name="Galperin M.Y."/>
            <person name="Jogler C."/>
        </authorList>
    </citation>
    <scope>NUCLEOTIDE SEQUENCE [LARGE SCALE GENOMIC DNA]</scope>
    <source>
        <strain evidence="3 4">Pla52n</strain>
    </source>
</reference>
<evidence type="ECO:0000259" key="2">
    <source>
        <dbReference type="Pfam" id="PF13439"/>
    </source>
</evidence>
<keyword evidence="3" id="KW-0328">Glycosyltransferase</keyword>
<dbReference type="Pfam" id="PF00534">
    <property type="entry name" value="Glycos_transf_1"/>
    <property type="match status" value="1"/>
</dbReference>
<dbReference type="PANTHER" id="PTHR12526:SF638">
    <property type="entry name" value="SPORE COAT PROTEIN SA"/>
    <property type="match status" value="1"/>
</dbReference>
<dbReference type="PANTHER" id="PTHR12526">
    <property type="entry name" value="GLYCOSYLTRANSFERASE"/>
    <property type="match status" value="1"/>
</dbReference>
<dbReference type="Proteomes" id="UP000320176">
    <property type="component" value="Unassembled WGS sequence"/>
</dbReference>
<feature type="domain" description="Glycosyltransferase subfamily 4-like N-terminal" evidence="2">
    <location>
        <begin position="19"/>
        <end position="164"/>
    </location>
</feature>